<accession>A0A3M7SG93</accession>
<protein>
    <submittedName>
        <fullName evidence="1">Uncharacterized protein</fullName>
    </submittedName>
</protein>
<dbReference type="Proteomes" id="UP000276133">
    <property type="component" value="Unassembled WGS sequence"/>
</dbReference>
<sequence length="84" mass="9922">MLSSCRICYFSTKKLIIKLKNRKKSLIFNFDFIRFKNFSLFLLMILGNKFRKNKYNITMTVSISLFQHVSNPTFQMAIEKAASL</sequence>
<dbReference type="EMBL" id="REGN01001410">
    <property type="protein sequence ID" value="RNA34813.1"/>
    <property type="molecule type" value="Genomic_DNA"/>
</dbReference>
<gene>
    <name evidence="1" type="ORF">BpHYR1_020777</name>
</gene>
<evidence type="ECO:0000313" key="1">
    <source>
        <dbReference type="EMBL" id="RNA34813.1"/>
    </source>
</evidence>
<dbReference type="AlphaFoldDB" id="A0A3M7SG93"/>
<evidence type="ECO:0000313" key="2">
    <source>
        <dbReference type="Proteomes" id="UP000276133"/>
    </source>
</evidence>
<proteinExistence type="predicted"/>
<keyword evidence="2" id="KW-1185">Reference proteome</keyword>
<reference evidence="1 2" key="1">
    <citation type="journal article" date="2018" name="Sci. Rep.">
        <title>Genomic signatures of local adaptation to the degree of environmental predictability in rotifers.</title>
        <authorList>
            <person name="Franch-Gras L."/>
            <person name="Hahn C."/>
            <person name="Garcia-Roger E.M."/>
            <person name="Carmona M.J."/>
            <person name="Serra M."/>
            <person name="Gomez A."/>
        </authorList>
    </citation>
    <scope>NUCLEOTIDE SEQUENCE [LARGE SCALE GENOMIC DNA]</scope>
    <source>
        <strain evidence="1">HYR1</strain>
    </source>
</reference>
<comment type="caution">
    <text evidence="1">The sequence shown here is derived from an EMBL/GenBank/DDBJ whole genome shotgun (WGS) entry which is preliminary data.</text>
</comment>
<organism evidence="1 2">
    <name type="scientific">Brachionus plicatilis</name>
    <name type="common">Marine rotifer</name>
    <name type="synonym">Brachionus muelleri</name>
    <dbReference type="NCBI Taxonomy" id="10195"/>
    <lineage>
        <taxon>Eukaryota</taxon>
        <taxon>Metazoa</taxon>
        <taxon>Spiralia</taxon>
        <taxon>Gnathifera</taxon>
        <taxon>Rotifera</taxon>
        <taxon>Eurotatoria</taxon>
        <taxon>Monogononta</taxon>
        <taxon>Pseudotrocha</taxon>
        <taxon>Ploima</taxon>
        <taxon>Brachionidae</taxon>
        <taxon>Brachionus</taxon>
    </lineage>
</organism>
<name>A0A3M7SG93_BRAPC</name>